<dbReference type="SUPFAM" id="SSF63380">
    <property type="entry name" value="Riboflavin synthase domain-like"/>
    <property type="match status" value="1"/>
</dbReference>
<evidence type="ECO:0000256" key="4">
    <source>
        <dbReference type="ARBA" id="ARBA00022630"/>
    </source>
</evidence>
<dbReference type="GO" id="GO:0160246">
    <property type="term" value="F:NADPH-iron-sulfur [2Fe-2S] protein oxidoreductase activity"/>
    <property type="evidence" value="ECO:0007669"/>
    <property type="project" value="EnsemblFungi"/>
</dbReference>
<dbReference type="InterPro" id="IPR029039">
    <property type="entry name" value="Flavoprotein-like_sf"/>
</dbReference>
<dbReference type="PROSITE" id="PS51384">
    <property type="entry name" value="FAD_FR"/>
    <property type="match status" value="1"/>
</dbReference>
<dbReference type="GO" id="GO:0034599">
    <property type="term" value="P:cellular response to oxidative stress"/>
    <property type="evidence" value="ECO:0007669"/>
    <property type="project" value="EnsemblFungi"/>
</dbReference>
<evidence type="ECO:0000259" key="11">
    <source>
        <dbReference type="PROSITE" id="PS51384"/>
    </source>
</evidence>
<dbReference type="InterPro" id="IPR017938">
    <property type="entry name" value="Riboflavin_synthase-like_b-brl"/>
</dbReference>
<evidence type="ECO:0000256" key="6">
    <source>
        <dbReference type="ARBA" id="ARBA00022827"/>
    </source>
</evidence>
<comment type="subunit">
    <text evidence="9">Interacts with DRE2; as part of the cytosolic iron-sulfur (Fe-S) protein assembly (CIA) machinery.</text>
</comment>
<dbReference type="Proteomes" id="UP000070444">
    <property type="component" value="Unassembled WGS sequence"/>
</dbReference>
<feature type="domain" description="Flavodoxin-like" evidence="10">
    <location>
        <begin position="7"/>
        <end position="151"/>
    </location>
</feature>
<comment type="subcellular location">
    <subcellularLocation>
        <location evidence="9">Cytoplasm</location>
    </subcellularLocation>
    <subcellularLocation>
        <location evidence="9">Mitochondrion</location>
    </subcellularLocation>
    <text evidence="9">Relocalizes to mitochondria after H(2)O(2) exposure.</text>
</comment>
<dbReference type="AlphaFoldDB" id="A0A137P914"/>
<dbReference type="Pfam" id="PF00175">
    <property type="entry name" value="NAD_binding_1"/>
    <property type="match status" value="1"/>
</dbReference>
<dbReference type="PANTHER" id="PTHR19384">
    <property type="entry name" value="NITRIC OXIDE SYNTHASE-RELATED"/>
    <property type="match status" value="1"/>
</dbReference>
<dbReference type="InterPro" id="IPR001094">
    <property type="entry name" value="Flavdoxin-like"/>
</dbReference>
<dbReference type="PRINTS" id="PR00369">
    <property type="entry name" value="FLAVODOXIN"/>
</dbReference>
<sequence>MTLTQSVLILYGTQTGTSQEVGERLSRQLQRNNIPNRVLSIDQYDKTQLIRESCCLFIVATTGQGEIPYSMKEFWKFLLRKGLPQDILAQLKFSVFGLGDSSYEFFNVVGKKLYKRVLQLGASPIFPFGSGDDQHYLGYDGGLKSWSEGVLEVLKDIYPSDKAPLQTEVCLEPSWKLNPIANESLSDTQNHMIMDDNPGWISMKVIKNSRITPNDHFQESRDLVLEFNDPTTKILPGDIASFYPQNLPDLVNKFIELNGYEDIADQLYDITPASQDTFVPVYLRSPKTLRQLLTNYIDFNSIPKYTFFEFIYHFTDDEMLKEKILEWLTPEGMDDRLAYTLRVKRTIPEVLTDFRMKIPLNYLLDTLPSIKPRSFSIANYSGAQPNQLQLAIGVIHYKTKMSTIRTGVCTQWVSKSLGVDDELYVRLMQGSLKPPSDPNTPVIMISPGLGVAPFRGLIQYRVQQNATSNYLYFGSRHPDKDQYYKEEFSQLETEGKLVYRTGFSRYQDQKVYVQHLLEKDTQLIQELVIEKGGNIYLCGSSNNMPKQVEAALVKIFDSYEKEELNGKLYFAQLKKEKRFWLESWS</sequence>
<keyword evidence="13" id="KW-1185">Reference proteome</keyword>
<dbReference type="OrthoDB" id="1856718at2759"/>
<dbReference type="Gene3D" id="3.40.50.80">
    <property type="entry name" value="Nucleotide-binding domain of ferredoxin-NADP reductase (FNR) module"/>
    <property type="match status" value="1"/>
</dbReference>
<dbReference type="InterPro" id="IPR008254">
    <property type="entry name" value="Flavodoxin/NO_synth"/>
</dbReference>
<dbReference type="STRING" id="796925.A0A137P914"/>
<keyword evidence="8 9" id="KW-0560">Oxidoreductase</keyword>
<comment type="caution">
    <text evidence="9">Lacks conserved residue(s) required for the propagation of feature annotation.</text>
</comment>
<feature type="domain" description="FAD-binding FR-type" evidence="11">
    <location>
        <begin position="198"/>
        <end position="435"/>
    </location>
</feature>
<evidence type="ECO:0000256" key="3">
    <source>
        <dbReference type="ARBA" id="ARBA00022490"/>
    </source>
</evidence>
<comment type="similarity">
    <text evidence="9">In the C-terminal section; belongs to the flavoprotein pyridine nucleotide cytochrome reductase family.</text>
</comment>
<dbReference type="InterPro" id="IPR001709">
    <property type="entry name" value="Flavoprot_Pyr_Nucl_cyt_Rdtase"/>
</dbReference>
<dbReference type="InterPro" id="IPR039261">
    <property type="entry name" value="FNR_nucleotide-bd"/>
</dbReference>
<feature type="binding site" evidence="9">
    <location>
        <begin position="373"/>
        <end position="376"/>
    </location>
    <ligand>
        <name>FAD</name>
        <dbReference type="ChEBI" id="CHEBI:57692"/>
    </ligand>
</feature>
<feature type="binding site" evidence="9">
    <location>
        <position position="584"/>
    </location>
    <ligand>
        <name>FAD</name>
        <dbReference type="ChEBI" id="CHEBI:57692"/>
    </ligand>
</feature>
<protein>
    <recommendedName>
        <fullName evidence="9">NADPH-dependent diflavin oxidoreductase 1</fullName>
        <ecNumber evidence="9">1.18.1.-</ecNumber>
    </recommendedName>
    <alternativeName>
        <fullName evidence="9">NADPH-dependent FMN and FAD-containing oxidoreductase</fullName>
    </alternativeName>
</protein>
<evidence type="ECO:0000259" key="10">
    <source>
        <dbReference type="PROSITE" id="PS50902"/>
    </source>
</evidence>
<proteinExistence type="inferred from homology"/>
<comment type="catalytic activity">
    <reaction evidence="9">
        <text>2 oxidized [2Fe-2S]-[protein] + NADPH = 2 reduced [2Fe-2S]-[protein] + NADP(+) + H(+)</text>
        <dbReference type="Rhea" id="RHEA:67716"/>
        <dbReference type="Rhea" id="RHEA-COMP:17327"/>
        <dbReference type="Rhea" id="RHEA-COMP:17328"/>
        <dbReference type="ChEBI" id="CHEBI:15378"/>
        <dbReference type="ChEBI" id="CHEBI:33737"/>
        <dbReference type="ChEBI" id="CHEBI:33738"/>
        <dbReference type="ChEBI" id="CHEBI:57783"/>
        <dbReference type="ChEBI" id="CHEBI:58349"/>
    </reaction>
</comment>
<evidence type="ECO:0000256" key="5">
    <source>
        <dbReference type="ARBA" id="ARBA00022643"/>
    </source>
</evidence>
<keyword evidence="4 9" id="KW-0285">Flavoprotein</keyword>
<dbReference type="GO" id="GO:0005829">
    <property type="term" value="C:cytosol"/>
    <property type="evidence" value="ECO:0007669"/>
    <property type="project" value="EnsemblFungi"/>
</dbReference>
<dbReference type="Gene3D" id="3.40.50.360">
    <property type="match status" value="1"/>
</dbReference>
<dbReference type="GO" id="GO:0010181">
    <property type="term" value="F:FMN binding"/>
    <property type="evidence" value="ECO:0007669"/>
    <property type="project" value="UniProtKB-UniRule"/>
</dbReference>
<dbReference type="GO" id="GO:0005739">
    <property type="term" value="C:mitochondrion"/>
    <property type="evidence" value="ECO:0007669"/>
    <property type="project" value="UniProtKB-SubCell"/>
</dbReference>
<gene>
    <name evidence="9" type="primary">TAH18</name>
    <name evidence="12" type="ORF">CONCODRAFT_57429</name>
</gene>
<comment type="similarity">
    <text evidence="9">In the N-terminal section; belongs to the flavodoxin family.</text>
</comment>
<feature type="binding site" evidence="9">
    <location>
        <begin position="60"/>
        <end position="63"/>
    </location>
    <ligand>
        <name>FMN</name>
        <dbReference type="ChEBI" id="CHEBI:58210"/>
    </ligand>
</feature>
<dbReference type="Gene3D" id="1.20.990.10">
    <property type="entry name" value="NADPH-cytochrome p450 Reductase, Chain A, domain 3"/>
    <property type="match status" value="1"/>
</dbReference>
<dbReference type="InterPro" id="IPR028879">
    <property type="entry name" value="NDOR1"/>
</dbReference>
<keyword evidence="3 9" id="KW-0963">Cytoplasm</keyword>
<dbReference type="Pfam" id="PF00667">
    <property type="entry name" value="FAD_binding_1"/>
    <property type="match status" value="1"/>
</dbReference>
<feature type="binding site" evidence="9">
    <location>
        <begin position="13"/>
        <end position="18"/>
    </location>
    <ligand>
        <name>FMN</name>
        <dbReference type="ChEBI" id="CHEBI:58210"/>
    </ligand>
</feature>
<name>A0A137P914_CONC2</name>
<dbReference type="GO" id="GO:0016651">
    <property type="term" value="F:oxidoreductase activity, acting on NAD(P)H"/>
    <property type="evidence" value="ECO:0007669"/>
    <property type="project" value="UniProtKB-UniRule"/>
</dbReference>
<keyword evidence="5 9" id="KW-0288">FMN</keyword>
<dbReference type="SUPFAM" id="SSF52218">
    <property type="entry name" value="Flavoproteins"/>
    <property type="match status" value="1"/>
</dbReference>
<dbReference type="GO" id="GO:0006809">
    <property type="term" value="P:nitric oxide biosynthetic process"/>
    <property type="evidence" value="ECO:0007669"/>
    <property type="project" value="EnsemblFungi"/>
</dbReference>
<feature type="binding site" evidence="9">
    <location>
        <begin position="407"/>
        <end position="410"/>
    </location>
    <ligand>
        <name>FAD</name>
        <dbReference type="ChEBI" id="CHEBI:57692"/>
    </ligand>
</feature>
<dbReference type="InterPro" id="IPR023173">
    <property type="entry name" value="NADPH_Cyt_P450_Rdtase_alpha"/>
</dbReference>
<dbReference type="SUPFAM" id="SSF52343">
    <property type="entry name" value="Ferredoxin reductase-like, C-terminal NADP-linked domain"/>
    <property type="match status" value="1"/>
</dbReference>
<dbReference type="EMBL" id="KQ964474">
    <property type="protein sequence ID" value="KXN71490.1"/>
    <property type="molecule type" value="Genomic_DNA"/>
</dbReference>
<evidence type="ECO:0000256" key="7">
    <source>
        <dbReference type="ARBA" id="ARBA00022857"/>
    </source>
</evidence>
<dbReference type="GO" id="GO:0097361">
    <property type="term" value="C:cytosolic [4Fe-4S] assembly targeting complex"/>
    <property type="evidence" value="ECO:0007669"/>
    <property type="project" value="EnsemblFungi"/>
</dbReference>
<reference evidence="12 13" key="1">
    <citation type="journal article" date="2015" name="Genome Biol. Evol.">
        <title>Phylogenomic analyses indicate that early fungi evolved digesting cell walls of algal ancestors of land plants.</title>
        <authorList>
            <person name="Chang Y."/>
            <person name="Wang S."/>
            <person name="Sekimoto S."/>
            <person name="Aerts A.L."/>
            <person name="Choi C."/>
            <person name="Clum A."/>
            <person name="LaButti K.M."/>
            <person name="Lindquist E.A."/>
            <person name="Yee Ngan C."/>
            <person name="Ohm R.A."/>
            <person name="Salamov A.A."/>
            <person name="Grigoriev I.V."/>
            <person name="Spatafora J.W."/>
            <person name="Berbee M.L."/>
        </authorList>
    </citation>
    <scope>NUCLEOTIDE SEQUENCE [LARGE SCALE GENOMIC DNA]</scope>
    <source>
        <strain evidence="12 13">NRRL 28638</strain>
    </source>
</reference>
<comment type="cofactor">
    <cofactor evidence="2 9">
        <name>FAD</name>
        <dbReference type="ChEBI" id="CHEBI:57692"/>
    </cofactor>
</comment>
<dbReference type="InterPro" id="IPR003097">
    <property type="entry name" value="CysJ-like_FAD-binding"/>
</dbReference>
<evidence type="ECO:0000313" key="13">
    <source>
        <dbReference type="Proteomes" id="UP000070444"/>
    </source>
</evidence>
<comment type="cofactor">
    <cofactor evidence="1 9">
        <name>FMN</name>
        <dbReference type="ChEBI" id="CHEBI:58210"/>
    </cofactor>
</comment>
<dbReference type="PROSITE" id="PS50902">
    <property type="entry name" value="FLAVODOXIN_LIKE"/>
    <property type="match status" value="1"/>
</dbReference>
<organism evidence="12 13">
    <name type="scientific">Conidiobolus coronatus (strain ATCC 28846 / CBS 209.66 / NRRL 28638)</name>
    <name type="common">Delacroixia coronata</name>
    <dbReference type="NCBI Taxonomy" id="796925"/>
    <lineage>
        <taxon>Eukaryota</taxon>
        <taxon>Fungi</taxon>
        <taxon>Fungi incertae sedis</taxon>
        <taxon>Zoopagomycota</taxon>
        <taxon>Entomophthoromycotina</taxon>
        <taxon>Entomophthoromycetes</taxon>
        <taxon>Entomophthorales</taxon>
        <taxon>Ancylistaceae</taxon>
        <taxon>Conidiobolus</taxon>
    </lineage>
</organism>
<evidence type="ECO:0000256" key="1">
    <source>
        <dbReference type="ARBA" id="ARBA00001917"/>
    </source>
</evidence>
<dbReference type="GO" id="GO:0016226">
    <property type="term" value="P:iron-sulfur cluster assembly"/>
    <property type="evidence" value="ECO:0007669"/>
    <property type="project" value="UniProtKB-UniRule"/>
</dbReference>
<keyword evidence="9" id="KW-0496">Mitochondrion</keyword>
<dbReference type="Pfam" id="PF00258">
    <property type="entry name" value="Flavodoxin_1"/>
    <property type="match status" value="1"/>
</dbReference>
<dbReference type="EC" id="1.18.1.-" evidence="9"/>
<dbReference type="PRINTS" id="PR00371">
    <property type="entry name" value="FPNCR"/>
</dbReference>
<comment type="similarity">
    <text evidence="9">Belongs to the NADPH-dependent diflavin oxidoreductase NDOR1 family.</text>
</comment>
<keyword evidence="7 9" id="KW-0521">NADP</keyword>
<evidence type="ECO:0000256" key="9">
    <source>
        <dbReference type="HAMAP-Rule" id="MF_03178"/>
    </source>
</evidence>
<dbReference type="GO" id="GO:0050660">
    <property type="term" value="F:flavin adenine dinucleotide binding"/>
    <property type="evidence" value="ECO:0007669"/>
    <property type="project" value="UniProtKB-UniRule"/>
</dbReference>
<keyword evidence="6 9" id="KW-0274">FAD</keyword>
<feature type="binding site" evidence="9">
    <location>
        <begin position="510"/>
        <end position="514"/>
    </location>
    <ligand>
        <name>NADP(+)</name>
        <dbReference type="ChEBI" id="CHEBI:58349"/>
    </ligand>
</feature>
<dbReference type="InterPro" id="IPR001433">
    <property type="entry name" value="OxRdtase_FAD/NAD-bd"/>
</dbReference>
<evidence type="ECO:0000256" key="2">
    <source>
        <dbReference type="ARBA" id="ARBA00001974"/>
    </source>
</evidence>
<dbReference type="PANTHER" id="PTHR19384:SF10">
    <property type="entry name" value="NADPH-DEPENDENT DIFLAVIN OXIDOREDUCTASE 1"/>
    <property type="match status" value="1"/>
</dbReference>
<dbReference type="Gene3D" id="2.40.30.10">
    <property type="entry name" value="Translation factors"/>
    <property type="match status" value="1"/>
</dbReference>
<dbReference type="OMA" id="DIMSIPR"/>
<evidence type="ECO:0000256" key="8">
    <source>
        <dbReference type="ARBA" id="ARBA00023002"/>
    </source>
</evidence>
<evidence type="ECO:0000313" key="12">
    <source>
        <dbReference type="EMBL" id="KXN71490.1"/>
    </source>
</evidence>
<comment type="function">
    <text evidence="9">NADPH-dependent reductase which is a central component of the cytosolic iron-sulfur (Fe-S) protein assembly (CIA) machinery. Transfers electrons from NADPH via its FAD and FMN prosthetic groups to the [2Fe-2S] cluster of DRE2, another key component of the CIA machinery. In turn, this reduced cluster provides electrons for assembly of cytosolic iron-sulfur cluster proteins. Positively controls H(2)O(2)-induced cell death.</text>
</comment>
<feature type="binding site" evidence="9">
    <location>
        <position position="133"/>
    </location>
    <ligand>
        <name>FMN</name>
        <dbReference type="ChEBI" id="CHEBI:58210"/>
    </ligand>
</feature>
<accession>A0A137P914</accession>
<dbReference type="GO" id="GO:0050661">
    <property type="term" value="F:NADP binding"/>
    <property type="evidence" value="ECO:0007669"/>
    <property type="project" value="UniProtKB-UniRule"/>
</dbReference>
<dbReference type="GO" id="GO:0045429">
    <property type="term" value="P:positive regulation of nitric oxide biosynthetic process"/>
    <property type="evidence" value="ECO:0007669"/>
    <property type="project" value="EnsemblFungi"/>
</dbReference>
<feature type="binding site" evidence="9">
    <location>
        <begin position="504"/>
        <end position="505"/>
    </location>
    <ligand>
        <name>NADP(+)</name>
        <dbReference type="ChEBI" id="CHEBI:58349"/>
    </ligand>
</feature>
<dbReference type="InterPro" id="IPR017927">
    <property type="entry name" value="FAD-bd_FR_type"/>
</dbReference>
<dbReference type="HAMAP" id="MF_03178">
    <property type="entry name" value="NDOR1"/>
    <property type="match status" value="1"/>
</dbReference>